<dbReference type="AlphaFoldDB" id="A0AAP0NVN9"/>
<reference evidence="1 2" key="1">
    <citation type="submission" date="2024-01" db="EMBL/GenBank/DDBJ databases">
        <title>Genome assemblies of Stephania.</title>
        <authorList>
            <person name="Yang L."/>
        </authorList>
    </citation>
    <scope>NUCLEOTIDE SEQUENCE [LARGE SCALE GENOMIC DNA]</scope>
    <source>
        <strain evidence="1">YNDBR</strain>
        <tissue evidence="1">Leaf</tissue>
    </source>
</reference>
<keyword evidence="2" id="KW-1185">Reference proteome</keyword>
<organism evidence="1 2">
    <name type="scientific">Stephania yunnanensis</name>
    <dbReference type="NCBI Taxonomy" id="152371"/>
    <lineage>
        <taxon>Eukaryota</taxon>
        <taxon>Viridiplantae</taxon>
        <taxon>Streptophyta</taxon>
        <taxon>Embryophyta</taxon>
        <taxon>Tracheophyta</taxon>
        <taxon>Spermatophyta</taxon>
        <taxon>Magnoliopsida</taxon>
        <taxon>Ranunculales</taxon>
        <taxon>Menispermaceae</taxon>
        <taxon>Menispermoideae</taxon>
        <taxon>Cissampelideae</taxon>
        <taxon>Stephania</taxon>
    </lineage>
</organism>
<dbReference type="Proteomes" id="UP001420932">
    <property type="component" value="Unassembled WGS sequence"/>
</dbReference>
<sequence length="75" mass="9047">MEISYLYRKTWDWVAFSQWYEYVYLWNACDMNTCVIRSNAMMWRYAHQKRVVRTMSSGIVSVCPSKESGRGPRHE</sequence>
<protein>
    <submittedName>
        <fullName evidence="1">Uncharacterized protein</fullName>
    </submittedName>
</protein>
<proteinExistence type="predicted"/>
<accession>A0AAP0NVN9</accession>
<name>A0AAP0NVN9_9MAGN</name>
<evidence type="ECO:0000313" key="1">
    <source>
        <dbReference type="EMBL" id="KAK9121552.1"/>
    </source>
</evidence>
<comment type="caution">
    <text evidence="1">The sequence shown here is derived from an EMBL/GenBank/DDBJ whole genome shotgun (WGS) entry which is preliminary data.</text>
</comment>
<evidence type="ECO:0000313" key="2">
    <source>
        <dbReference type="Proteomes" id="UP001420932"/>
    </source>
</evidence>
<dbReference type="EMBL" id="JBBNAF010000008">
    <property type="protein sequence ID" value="KAK9121552.1"/>
    <property type="molecule type" value="Genomic_DNA"/>
</dbReference>
<gene>
    <name evidence="1" type="ORF">Syun_019169</name>
</gene>